<evidence type="ECO:0000259" key="1">
    <source>
        <dbReference type="Pfam" id="PF00476"/>
    </source>
</evidence>
<dbReference type="PANTHER" id="PTHR10133:SF62">
    <property type="entry name" value="DNA POLYMERASE THETA"/>
    <property type="match status" value="1"/>
</dbReference>
<evidence type="ECO:0000313" key="2">
    <source>
        <dbReference type="Proteomes" id="UP000694865"/>
    </source>
</evidence>
<accession>A0ABM0M9P0</accession>
<protein>
    <submittedName>
        <fullName evidence="3">DNA polymerase theta-like</fullName>
    </submittedName>
</protein>
<feature type="non-terminal residue" evidence="3">
    <location>
        <position position="151"/>
    </location>
</feature>
<feature type="domain" description="DNA-directed DNA polymerase family A palm" evidence="1">
    <location>
        <begin position="13"/>
        <end position="129"/>
    </location>
</feature>
<dbReference type="InterPro" id="IPR001098">
    <property type="entry name" value="DNA-dir_DNA_pol_A_palm_dom"/>
</dbReference>
<dbReference type="RefSeq" id="XP_006816731.1">
    <property type="nucleotide sequence ID" value="XM_006816668.1"/>
</dbReference>
<dbReference type="Gene3D" id="1.20.1060.10">
    <property type="entry name" value="Taq DNA Polymerase, Chain T, domain 4"/>
    <property type="match status" value="1"/>
</dbReference>
<keyword evidence="2" id="KW-1185">Reference proteome</keyword>
<name>A0ABM0M9P0_SACKO</name>
<dbReference type="Pfam" id="PF00476">
    <property type="entry name" value="DNA_pol_A"/>
    <property type="match status" value="1"/>
</dbReference>
<dbReference type="Proteomes" id="UP000694865">
    <property type="component" value="Unplaced"/>
</dbReference>
<dbReference type="SUPFAM" id="SSF56672">
    <property type="entry name" value="DNA/RNA polymerases"/>
    <property type="match status" value="1"/>
</dbReference>
<organism evidence="2 3">
    <name type="scientific">Saccoglossus kowalevskii</name>
    <name type="common">Acorn worm</name>
    <dbReference type="NCBI Taxonomy" id="10224"/>
    <lineage>
        <taxon>Eukaryota</taxon>
        <taxon>Metazoa</taxon>
        <taxon>Hemichordata</taxon>
        <taxon>Enteropneusta</taxon>
        <taxon>Harrimaniidae</taxon>
        <taxon>Saccoglossus</taxon>
    </lineage>
</organism>
<dbReference type="PANTHER" id="PTHR10133">
    <property type="entry name" value="DNA POLYMERASE I"/>
    <property type="match status" value="1"/>
</dbReference>
<sequence>MELNGIGFSETESENQKAIMLAKLSALEAEAYQLANHSFSLTSTEDIARVLYIELRLPPNGDPASAQTLQNKRTLGTTGRGRHRLPKQFSTCKDILEKLKAFHPLPGVILEWRRISSAITKVVYPLQKEKVMCRKLEMNRIYGVCHIYTAT</sequence>
<dbReference type="InterPro" id="IPR043502">
    <property type="entry name" value="DNA/RNA_pol_sf"/>
</dbReference>
<reference evidence="3" key="1">
    <citation type="submission" date="2025-08" db="UniProtKB">
        <authorList>
            <consortium name="RefSeq"/>
        </authorList>
    </citation>
    <scope>IDENTIFICATION</scope>
    <source>
        <tissue evidence="3">Testes</tissue>
    </source>
</reference>
<proteinExistence type="predicted"/>
<gene>
    <name evidence="3" type="primary">LOC102805764</name>
</gene>
<evidence type="ECO:0000313" key="3">
    <source>
        <dbReference type="RefSeq" id="XP_006816731.1"/>
    </source>
</evidence>
<dbReference type="InterPro" id="IPR002298">
    <property type="entry name" value="DNA_polymerase_A"/>
</dbReference>
<dbReference type="GeneID" id="102805764"/>